<comment type="pathway">
    <text evidence="1 15">Amino-acid biosynthesis; L-lysine biosynthesis via DAP pathway; LL-2,6-diaminopimelate from (S)-tetrahydrodipicolinate (succinylase route): step 3/3.</text>
</comment>
<evidence type="ECO:0000256" key="12">
    <source>
        <dbReference type="ARBA" id="ARBA00023285"/>
    </source>
</evidence>
<dbReference type="InterPro" id="IPR002933">
    <property type="entry name" value="Peptidase_M20"/>
</dbReference>
<proteinExistence type="inferred from homology"/>
<dbReference type="PANTHER" id="PTHR43808:SF31">
    <property type="entry name" value="N-ACETYL-L-CITRULLINE DEACETYLASE"/>
    <property type="match status" value="1"/>
</dbReference>
<evidence type="ECO:0000256" key="13">
    <source>
        <dbReference type="ARBA" id="ARBA00031891"/>
    </source>
</evidence>
<dbReference type="Pfam" id="PF07687">
    <property type="entry name" value="M20_dimer"/>
    <property type="match status" value="1"/>
</dbReference>
<comment type="cofactor">
    <cofactor evidence="15">
        <name>Zn(2+)</name>
        <dbReference type="ChEBI" id="CHEBI:29105"/>
    </cofactor>
    <cofactor evidence="15">
        <name>Co(2+)</name>
        <dbReference type="ChEBI" id="CHEBI:48828"/>
    </cofactor>
    <text evidence="15">Binds 2 Zn(2+) or Co(2+) ions per subunit.</text>
</comment>
<dbReference type="EC" id="3.5.1.18" evidence="4 15"/>
<comment type="similarity">
    <text evidence="2 15">Belongs to the peptidase M20A family. DapE subfamily.</text>
</comment>
<feature type="active site" description="Proton acceptor" evidence="15">
    <location>
        <position position="134"/>
    </location>
</feature>
<evidence type="ECO:0000313" key="18">
    <source>
        <dbReference type="Proteomes" id="UP000664414"/>
    </source>
</evidence>
<dbReference type="NCBIfam" id="NF009557">
    <property type="entry name" value="PRK13009.1"/>
    <property type="match status" value="1"/>
</dbReference>
<keyword evidence="7 15" id="KW-0479">Metal-binding</keyword>
<dbReference type="InterPro" id="IPR036264">
    <property type="entry name" value="Bact_exopeptidase_dim_dom"/>
</dbReference>
<organism evidence="17 18">
    <name type="scientific">Candidatus Paracaedimonas acanthamoebae</name>
    <dbReference type="NCBI Taxonomy" id="244581"/>
    <lineage>
        <taxon>Bacteria</taxon>
        <taxon>Pseudomonadati</taxon>
        <taxon>Pseudomonadota</taxon>
        <taxon>Alphaproteobacteria</taxon>
        <taxon>Holosporales</taxon>
        <taxon>Caedimonadaceae</taxon>
        <taxon>Candidatus Paracaedimonas</taxon>
    </lineage>
</organism>
<dbReference type="GO" id="GO:0009014">
    <property type="term" value="F:succinyl-diaminopimelate desuccinylase activity"/>
    <property type="evidence" value="ECO:0007669"/>
    <property type="project" value="UniProtKB-UniRule"/>
</dbReference>
<dbReference type="NCBIfam" id="TIGR01246">
    <property type="entry name" value="dapE_proteo"/>
    <property type="match status" value="1"/>
</dbReference>
<dbReference type="InterPro" id="IPR011650">
    <property type="entry name" value="Peptidase_M20_dimer"/>
</dbReference>
<evidence type="ECO:0000256" key="14">
    <source>
        <dbReference type="ARBA" id="ARBA00051301"/>
    </source>
</evidence>
<feature type="domain" description="Peptidase M20 dimerisation" evidence="16">
    <location>
        <begin position="176"/>
        <end position="281"/>
    </location>
</feature>
<keyword evidence="10 15" id="KW-0220">Diaminopimelate biosynthesis</keyword>
<feature type="binding site" evidence="15">
    <location>
        <position position="135"/>
    </location>
    <ligand>
        <name>Zn(2+)</name>
        <dbReference type="ChEBI" id="CHEBI:29105"/>
        <label>2</label>
    </ligand>
</feature>
<dbReference type="GO" id="GO:0008777">
    <property type="term" value="F:acetylornithine deacetylase activity"/>
    <property type="evidence" value="ECO:0007669"/>
    <property type="project" value="TreeGrafter"/>
</dbReference>
<comment type="caution">
    <text evidence="17">The sequence shown here is derived from an EMBL/GenBank/DDBJ whole genome shotgun (WGS) entry which is preliminary data.</text>
</comment>
<dbReference type="SUPFAM" id="SSF53187">
    <property type="entry name" value="Zn-dependent exopeptidases"/>
    <property type="match status" value="1"/>
</dbReference>
<evidence type="ECO:0000256" key="15">
    <source>
        <dbReference type="HAMAP-Rule" id="MF_01690"/>
    </source>
</evidence>
<evidence type="ECO:0000256" key="10">
    <source>
        <dbReference type="ARBA" id="ARBA00022915"/>
    </source>
</evidence>
<evidence type="ECO:0000256" key="5">
    <source>
        <dbReference type="ARBA" id="ARBA00022391"/>
    </source>
</evidence>
<name>A0A8J7PL72_9PROT</name>
<evidence type="ECO:0000256" key="2">
    <source>
        <dbReference type="ARBA" id="ARBA00006746"/>
    </source>
</evidence>
<keyword evidence="12 15" id="KW-0170">Cobalt</keyword>
<evidence type="ECO:0000256" key="3">
    <source>
        <dbReference type="ARBA" id="ARBA00011738"/>
    </source>
</evidence>
<dbReference type="EMBL" id="JAFKGL010000010">
    <property type="protein sequence ID" value="MBN9412448.1"/>
    <property type="molecule type" value="Genomic_DNA"/>
</dbReference>
<comment type="catalytic activity">
    <reaction evidence="14 15">
        <text>N-succinyl-(2S,6S)-2,6-diaminopimelate + H2O = (2S,6S)-2,6-diaminopimelate + succinate</text>
        <dbReference type="Rhea" id="RHEA:22608"/>
        <dbReference type="ChEBI" id="CHEBI:15377"/>
        <dbReference type="ChEBI" id="CHEBI:30031"/>
        <dbReference type="ChEBI" id="CHEBI:57609"/>
        <dbReference type="ChEBI" id="CHEBI:58087"/>
        <dbReference type="EC" id="3.5.1.18"/>
    </reaction>
</comment>
<evidence type="ECO:0000259" key="16">
    <source>
        <dbReference type="Pfam" id="PF07687"/>
    </source>
</evidence>
<feature type="binding site" evidence="15">
    <location>
        <position position="101"/>
    </location>
    <ligand>
        <name>Zn(2+)</name>
        <dbReference type="ChEBI" id="CHEBI:29105"/>
        <label>1</label>
    </ligand>
</feature>
<comment type="subunit">
    <text evidence="3 15">Homodimer.</text>
</comment>
<dbReference type="GO" id="GO:0008270">
    <property type="term" value="F:zinc ion binding"/>
    <property type="evidence" value="ECO:0007669"/>
    <property type="project" value="UniProtKB-UniRule"/>
</dbReference>
<dbReference type="InterPro" id="IPR050072">
    <property type="entry name" value="Peptidase_M20A"/>
</dbReference>
<dbReference type="InterPro" id="IPR005941">
    <property type="entry name" value="DapE_proteobac"/>
</dbReference>
<dbReference type="GO" id="GO:0019877">
    <property type="term" value="P:diaminopimelate biosynthetic process"/>
    <property type="evidence" value="ECO:0007669"/>
    <property type="project" value="UniProtKB-UniRule"/>
</dbReference>
<feature type="binding site" evidence="15">
    <location>
        <position position="68"/>
    </location>
    <ligand>
        <name>Zn(2+)</name>
        <dbReference type="ChEBI" id="CHEBI:29105"/>
        <label>1</label>
    </ligand>
</feature>
<dbReference type="HAMAP" id="MF_01690">
    <property type="entry name" value="DapE"/>
    <property type="match status" value="1"/>
</dbReference>
<dbReference type="Proteomes" id="UP000664414">
    <property type="component" value="Unassembled WGS sequence"/>
</dbReference>
<keyword evidence="11 15" id="KW-0457">Lysine biosynthesis</keyword>
<keyword evidence="8 15" id="KW-0378">Hydrolase</keyword>
<dbReference type="SUPFAM" id="SSF55031">
    <property type="entry name" value="Bacterial exopeptidase dimerisation domain"/>
    <property type="match status" value="1"/>
</dbReference>
<evidence type="ECO:0000256" key="1">
    <source>
        <dbReference type="ARBA" id="ARBA00005130"/>
    </source>
</evidence>
<dbReference type="Pfam" id="PF01546">
    <property type="entry name" value="Peptidase_M20"/>
    <property type="match status" value="1"/>
</dbReference>
<dbReference type="GO" id="GO:0050897">
    <property type="term" value="F:cobalt ion binding"/>
    <property type="evidence" value="ECO:0007669"/>
    <property type="project" value="UniProtKB-UniRule"/>
</dbReference>
<accession>A0A8J7PL72</accession>
<dbReference type="AlphaFoldDB" id="A0A8J7PL72"/>
<dbReference type="GO" id="GO:0006526">
    <property type="term" value="P:L-arginine biosynthetic process"/>
    <property type="evidence" value="ECO:0007669"/>
    <property type="project" value="TreeGrafter"/>
</dbReference>
<evidence type="ECO:0000256" key="4">
    <source>
        <dbReference type="ARBA" id="ARBA00011921"/>
    </source>
</evidence>
<evidence type="ECO:0000256" key="7">
    <source>
        <dbReference type="ARBA" id="ARBA00022723"/>
    </source>
</evidence>
<sequence length="376" mass="41286">MNLHDPIILTQRLIQCPSITPLNAGALEIIETALKILGFTCYRQQFDDVDNLYARLGDQAPNFCFAGHIDVVPTGSLASWTYPPFDGKIINGILYGRGTVDMKGGIGAFISAIARFLEKSTLKGSISFLLTSDEEGPAINGTLKMLEWLDGKSEKLDVCLVGEPTSDLQVGDIIKYGSRGSLNTSLKIQGTQGHVAYPDLADNPLPRLIETLSNVLDKPLDQGCPHFQPSNVEITSIDVDNEATNMIPQEATARFNIRFNTLHTSASLKDHIQEICRHHAGVHSLDFQGNAEAFVSSSDDFLPMVIRAIEAITPIKVKANTSGGTSDARFIYKYCPVLELGLRNQTAHKIDECVPLTDLESLTQMYEKILRGYFDL</sequence>
<dbReference type="CDD" id="cd03891">
    <property type="entry name" value="M20_DapE_proteobac"/>
    <property type="match status" value="1"/>
</dbReference>
<evidence type="ECO:0000256" key="11">
    <source>
        <dbReference type="ARBA" id="ARBA00023154"/>
    </source>
</evidence>
<feature type="active site" evidence="15">
    <location>
        <position position="70"/>
    </location>
</feature>
<dbReference type="InterPro" id="IPR001261">
    <property type="entry name" value="ArgE/DapE_CS"/>
</dbReference>
<dbReference type="PROSITE" id="PS00759">
    <property type="entry name" value="ARGE_DAPE_CPG2_2"/>
    <property type="match status" value="1"/>
</dbReference>
<feature type="binding site" evidence="15">
    <location>
        <position position="163"/>
    </location>
    <ligand>
        <name>Zn(2+)</name>
        <dbReference type="ChEBI" id="CHEBI:29105"/>
        <label>1</label>
    </ligand>
</feature>
<dbReference type="GO" id="GO:0009089">
    <property type="term" value="P:lysine biosynthetic process via diaminopimelate"/>
    <property type="evidence" value="ECO:0007669"/>
    <property type="project" value="UniProtKB-UniRule"/>
</dbReference>
<evidence type="ECO:0000256" key="8">
    <source>
        <dbReference type="ARBA" id="ARBA00022801"/>
    </source>
</evidence>
<comment type="function">
    <text evidence="15">Catalyzes the hydrolysis of N-succinyl-L,L-diaminopimelic acid (SDAP), forming succinate and LL-2,6-diaminopimelate (DAP), an intermediate involved in the bacterial biosynthesis of lysine and meso-diaminopimelic acid, an essential component of bacterial cell walls.</text>
</comment>
<reference evidence="17" key="1">
    <citation type="submission" date="2021-02" db="EMBL/GenBank/DDBJ databases">
        <title>Thiocyanate and organic carbon inputs drive convergent selection for specific autotrophic Afipia and Thiobacillus strains within complex microbiomes.</title>
        <authorList>
            <person name="Huddy R.J."/>
            <person name="Sachdeva R."/>
            <person name="Kadzinga F."/>
            <person name="Kantor R.S."/>
            <person name="Harrison S.T.L."/>
            <person name="Banfield J.F."/>
        </authorList>
    </citation>
    <scope>NUCLEOTIDE SEQUENCE</scope>
    <source>
        <strain evidence="17">SCN18_10_11_15_R4_P_38_20</strain>
    </source>
</reference>
<protein>
    <recommendedName>
        <fullName evidence="5 15">Succinyl-diaminopimelate desuccinylase</fullName>
        <shortName evidence="15">SDAP desuccinylase</shortName>
        <ecNumber evidence="4 15">3.5.1.18</ecNumber>
    </recommendedName>
    <alternativeName>
        <fullName evidence="13 15">N-succinyl-LL-2,6-diaminoheptanedioate amidohydrolase</fullName>
    </alternativeName>
</protein>
<dbReference type="PANTHER" id="PTHR43808">
    <property type="entry name" value="ACETYLORNITHINE DEACETYLASE"/>
    <property type="match status" value="1"/>
</dbReference>
<feature type="binding site" evidence="15">
    <location>
        <position position="101"/>
    </location>
    <ligand>
        <name>Zn(2+)</name>
        <dbReference type="ChEBI" id="CHEBI:29105"/>
        <label>2</label>
    </ligand>
</feature>
<evidence type="ECO:0000313" key="17">
    <source>
        <dbReference type="EMBL" id="MBN9412448.1"/>
    </source>
</evidence>
<gene>
    <name evidence="15 17" type="primary">dapE</name>
    <name evidence="17" type="ORF">J0H12_00780</name>
</gene>
<dbReference type="Gene3D" id="3.40.630.10">
    <property type="entry name" value="Zn peptidases"/>
    <property type="match status" value="2"/>
</dbReference>
<keyword evidence="6 15" id="KW-0028">Amino-acid biosynthesis</keyword>
<evidence type="ECO:0000256" key="9">
    <source>
        <dbReference type="ARBA" id="ARBA00022833"/>
    </source>
</evidence>
<evidence type="ECO:0000256" key="6">
    <source>
        <dbReference type="ARBA" id="ARBA00022605"/>
    </source>
</evidence>
<dbReference type="UniPathway" id="UPA00034">
    <property type="reaction ID" value="UER00021"/>
</dbReference>
<keyword evidence="9 15" id="KW-0862">Zinc</keyword>
<feature type="binding site" evidence="15">
    <location>
        <position position="348"/>
    </location>
    <ligand>
        <name>Zn(2+)</name>
        <dbReference type="ChEBI" id="CHEBI:29105"/>
        <label>2</label>
    </ligand>
</feature>